<evidence type="ECO:0000256" key="1">
    <source>
        <dbReference type="SAM" id="Phobius"/>
    </source>
</evidence>
<keyword evidence="1" id="KW-0472">Membrane</keyword>
<name>A0A0A9G9Z3_ARUDO</name>
<feature type="transmembrane region" description="Helical" evidence="1">
    <location>
        <begin position="33"/>
        <end position="50"/>
    </location>
</feature>
<organism evidence="2">
    <name type="scientific">Arundo donax</name>
    <name type="common">Giant reed</name>
    <name type="synonym">Donax arundinaceus</name>
    <dbReference type="NCBI Taxonomy" id="35708"/>
    <lineage>
        <taxon>Eukaryota</taxon>
        <taxon>Viridiplantae</taxon>
        <taxon>Streptophyta</taxon>
        <taxon>Embryophyta</taxon>
        <taxon>Tracheophyta</taxon>
        <taxon>Spermatophyta</taxon>
        <taxon>Magnoliopsida</taxon>
        <taxon>Liliopsida</taxon>
        <taxon>Poales</taxon>
        <taxon>Poaceae</taxon>
        <taxon>PACMAD clade</taxon>
        <taxon>Arundinoideae</taxon>
        <taxon>Arundineae</taxon>
        <taxon>Arundo</taxon>
    </lineage>
</organism>
<sequence>MRINVQRMMSLDQKHLSVKHQVVAQMVSLEGRVFLTVTHLVTSLLIFLIMRSKEAKMLRFRLNYHSWKLSKAAEKPLRMKLILYVELAMEVVYLLELCLKHVKFVEVPV</sequence>
<evidence type="ECO:0000313" key="2">
    <source>
        <dbReference type="EMBL" id="JAE20264.1"/>
    </source>
</evidence>
<keyword evidence="1" id="KW-1133">Transmembrane helix</keyword>
<dbReference type="EMBL" id="GBRH01177632">
    <property type="protein sequence ID" value="JAE20264.1"/>
    <property type="molecule type" value="Transcribed_RNA"/>
</dbReference>
<proteinExistence type="predicted"/>
<reference evidence="2" key="2">
    <citation type="journal article" date="2015" name="Data Brief">
        <title>Shoot transcriptome of the giant reed, Arundo donax.</title>
        <authorList>
            <person name="Barrero R.A."/>
            <person name="Guerrero F.D."/>
            <person name="Moolhuijzen P."/>
            <person name="Goolsby J.A."/>
            <person name="Tidwell J."/>
            <person name="Bellgard S.E."/>
            <person name="Bellgard M.I."/>
        </authorList>
    </citation>
    <scope>NUCLEOTIDE SEQUENCE</scope>
    <source>
        <tissue evidence="2">Shoot tissue taken approximately 20 cm above the soil surface</tissue>
    </source>
</reference>
<reference evidence="2" key="1">
    <citation type="submission" date="2014-09" db="EMBL/GenBank/DDBJ databases">
        <authorList>
            <person name="Magalhaes I.L.F."/>
            <person name="Oliveira U."/>
            <person name="Santos F.R."/>
            <person name="Vidigal T.H.D.A."/>
            <person name="Brescovit A.D."/>
            <person name="Santos A.J."/>
        </authorList>
    </citation>
    <scope>NUCLEOTIDE SEQUENCE</scope>
    <source>
        <tissue evidence="2">Shoot tissue taken approximately 20 cm above the soil surface</tissue>
    </source>
</reference>
<keyword evidence="1" id="KW-0812">Transmembrane</keyword>
<protein>
    <submittedName>
        <fullName evidence="2">Uncharacterized protein</fullName>
    </submittedName>
</protein>
<dbReference type="AlphaFoldDB" id="A0A0A9G9Z3"/>
<accession>A0A0A9G9Z3</accession>